<dbReference type="PRINTS" id="PR00732">
    <property type="entry name" value="GLHYDRLASE4"/>
</dbReference>
<dbReference type="SUPFAM" id="SSF51735">
    <property type="entry name" value="NAD(P)-binding Rossmann-fold domains"/>
    <property type="match status" value="1"/>
</dbReference>
<organism evidence="4 5">
    <name type="scientific">Lentibacillus populi</name>
    <dbReference type="NCBI Taxonomy" id="1827502"/>
    <lineage>
        <taxon>Bacteria</taxon>
        <taxon>Bacillati</taxon>
        <taxon>Bacillota</taxon>
        <taxon>Bacilli</taxon>
        <taxon>Bacillales</taxon>
        <taxon>Bacillaceae</taxon>
        <taxon>Lentibacillus</taxon>
    </lineage>
</organism>
<dbReference type="GO" id="GO:0005975">
    <property type="term" value="P:carbohydrate metabolic process"/>
    <property type="evidence" value="ECO:0007669"/>
    <property type="project" value="InterPro"/>
</dbReference>
<keyword evidence="5" id="KW-1185">Reference proteome</keyword>
<dbReference type="AlphaFoldDB" id="A0A9W5TVL5"/>
<evidence type="ECO:0000256" key="2">
    <source>
        <dbReference type="PIRSR" id="PIRSR601088-2"/>
    </source>
</evidence>
<reference evidence="4" key="1">
    <citation type="journal article" date="2014" name="Int. J. Syst. Evol. Microbiol.">
        <title>Complete genome sequence of Corynebacterium casei LMG S-19264T (=DSM 44701T), isolated from a smear-ripened cheese.</title>
        <authorList>
            <consortium name="US DOE Joint Genome Institute (JGI-PGF)"/>
            <person name="Walter F."/>
            <person name="Albersmeier A."/>
            <person name="Kalinowski J."/>
            <person name="Ruckert C."/>
        </authorList>
    </citation>
    <scope>NUCLEOTIDE SEQUENCE</scope>
    <source>
        <strain evidence="4">CGMCC 1.15454</strain>
    </source>
</reference>
<dbReference type="PANTHER" id="PTHR32092">
    <property type="entry name" value="6-PHOSPHO-BETA-GLUCOSIDASE-RELATED"/>
    <property type="match status" value="1"/>
</dbReference>
<feature type="site" description="Increases basicity of active site Tyr" evidence="3">
    <location>
        <position position="65"/>
    </location>
</feature>
<dbReference type="InterPro" id="IPR001088">
    <property type="entry name" value="Glyco_hydro_4"/>
</dbReference>
<dbReference type="PANTHER" id="PTHR32092:SF5">
    <property type="entry name" value="6-PHOSPHO-BETA-GLUCOSIDASE"/>
    <property type="match status" value="1"/>
</dbReference>
<comment type="caution">
    <text evidence="4">The sequence shown here is derived from an EMBL/GenBank/DDBJ whole genome shotgun (WGS) entry which is preliminary data.</text>
</comment>
<evidence type="ECO:0000313" key="5">
    <source>
        <dbReference type="Proteomes" id="UP000621492"/>
    </source>
</evidence>
<name>A0A9W5TVL5_9BACI</name>
<dbReference type="GO" id="GO:0004553">
    <property type="term" value="F:hydrolase activity, hydrolyzing O-glycosyl compounds"/>
    <property type="evidence" value="ECO:0007669"/>
    <property type="project" value="InterPro"/>
</dbReference>
<sequence>MEIVGNLAKRMIAKAGLPIDVYLTLDRKEALKNADFVTTQFRVGLLKARAKDERIPLKYGVLGQETNGPGGLFKGLQTNYVRMRGLLILPIQQE</sequence>
<dbReference type="Pfam" id="PF02056">
    <property type="entry name" value="Glyco_hydro_4"/>
    <property type="match status" value="1"/>
</dbReference>
<evidence type="ECO:0000256" key="1">
    <source>
        <dbReference type="ARBA" id="ARBA00023027"/>
    </source>
</evidence>
<reference evidence="4" key="2">
    <citation type="submission" date="2020-09" db="EMBL/GenBank/DDBJ databases">
        <authorList>
            <person name="Sun Q."/>
            <person name="Zhou Y."/>
        </authorList>
    </citation>
    <scope>NUCLEOTIDE SEQUENCE</scope>
    <source>
        <strain evidence="4">CGMCC 1.15454</strain>
    </source>
</reference>
<feature type="binding site" evidence="2">
    <location>
        <position position="49"/>
    </location>
    <ligand>
        <name>substrate</name>
    </ligand>
</feature>
<gene>
    <name evidence="4" type="ORF">GCM10011409_07830</name>
</gene>
<dbReference type="Gene3D" id="3.40.50.720">
    <property type="entry name" value="NAD(P)-binding Rossmann-like Domain"/>
    <property type="match status" value="1"/>
</dbReference>
<proteinExistence type="predicted"/>
<dbReference type="Proteomes" id="UP000621492">
    <property type="component" value="Unassembled WGS sequence"/>
</dbReference>
<protein>
    <recommendedName>
        <fullName evidence="6">6-phospho-beta-glucosidase</fullName>
    </recommendedName>
</protein>
<dbReference type="InterPro" id="IPR036291">
    <property type="entry name" value="NAD(P)-bd_dom_sf"/>
</dbReference>
<evidence type="ECO:0000313" key="4">
    <source>
        <dbReference type="EMBL" id="GGB32830.1"/>
    </source>
</evidence>
<dbReference type="EMBL" id="BMJD01000003">
    <property type="protein sequence ID" value="GGB32830.1"/>
    <property type="molecule type" value="Genomic_DNA"/>
</dbReference>
<evidence type="ECO:0000256" key="3">
    <source>
        <dbReference type="PIRSR" id="PIRSR601088-4"/>
    </source>
</evidence>
<accession>A0A9W5TVL5</accession>
<evidence type="ECO:0008006" key="6">
    <source>
        <dbReference type="Google" id="ProtNLM"/>
    </source>
</evidence>
<keyword evidence="1" id="KW-0520">NAD</keyword>